<dbReference type="InterPro" id="IPR050631">
    <property type="entry name" value="PheA/TfdB_FAD_monoxygenase"/>
</dbReference>
<protein>
    <submittedName>
        <fullName evidence="4">Bifunctional 3-(3-hydroxy-phenyl)propionate/3-hydroxycinnamic acid hydroxylase</fullName>
        <ecNumber evidence="4">1.14.13.127</ecNumber>
    </submittedName>
</protein>
<accession>A0ABD5LPC3</accession>
<dbReference type="Gene3D" id="3.50.50.60">
    <property type="entry name" value="FAD/NAD(P)-binding domain"/>
    <property type="match status" value="1"/>
</dbReference>
<dbReference type="PROSITE" id="PS51402">
    <property type="entry name" value="CATALASE_3"/>
    <property type="match status" value="1"/>
</dbReference>
<name>A0ABD5LPC3_AGRRD</name>
<evidence type="ECO:0000256" key="2">
    <source>
        <dbReference type="SAM" id="MobiDB-lite"/>
    </source>
</evidence>
<evidence type="ECO:0000313" key="5">
    <source>
        <dbReference type="Proteomes" id="UP001438189"/>
    </source>
</evidence>
<organism evidence="4 5">
    <name type="scientific">Agrobacterium radiobacter</name>
    <dbReference type="NCBI Taxonomy" id="362"/>
    <lineage>
        <taxon>Bacteria</taxon>
        <taxon>Pseudomonadati</taxon>
        <taxon>Pseudomonadota</taxon>
        <taxon>Alphaproteobacteria</taxon>
        <taxon>Hyphomicrobiales</taxon>
        <taxon>Rhizobiaceae</taxon>
        <taxon>Rhizobium/Agrobacterium group</taxon>
        <taxon>Agrobacterium</taxon>
        <taxon>Agrobacterium tumefaciens complex</taxon>
    </lineage>
</organism>
<dbReference type="EC" id="1.14.13.127" evidence="4"/>
<dbReference type="RefSeq" id="WP_353574405.1">
    <property type="nucleotide sequence ID" value="NZ_JBETME010000008.1"/>
</dbReference>
<dbReference type="InterPro" id="IPR018028">
    <property type="entry name" value="Catalase"/>
</dbReference>
<dbReference type="GO" id="GO:0008688">
    <property type="term" value="F:3-(3-hydroxyphenyl)propionate hydroxylase activity"/>
    <property type="evidence" value="ECO:0007669"/>
    <property type="project" value="UniProtKB-EC"/>
</dbReference>
<dbReference type="Pfam" id="PF01494">
    <property type="entry name" value="FAD_binding_3"/>
    <property type="match status" value="1"/>
</dbReference>
<dbReference type="SUPFAM" id="SSF51905">
    <property type="entry name" value="FAD/NAD(P)-binding domain"/>
    <property type="match status" value="1"/>
</dbReference>
<dbReference type="AlphaFoldDB" id="A0ABD5LPC3"/>
<dbReference type="EMBL" id="JBETME010000008">
    <property type="protein sequence ID" value="MES4992450.1"/>
    <property type="molecule type" value="Genomic_DNA"/>
</dbReference>
<proteinExistence type="predicted"/>
<dbReference type="PANTHER" id="PTHR43476">
    <property type="entry name" value="3-(3-HYDROXY-PHENYL)PROPIONATE/3-HYDROXYCINNAMIC ACID HYDROXYLASE"/>
    <property type="match status" value="1"/>
</dbReference>
<keyword evidence="1 4" id="KW-0560">Oxidoreductase</keyword>
<dbReference type="Proteomes" id="UP001438189">
    <property type="component" value="Unassembled WGS sequence"/>
</dbReference>
<evidence type="ECO:0000256" key="1">
    <source>
        <dbReference type="ARBA" id="ARBA00023002"/>
    </source>
</evidence>
<dbReference type="PANTHER" id="PTHR43476:SF3">
    <property type="entry name" value="FAD-BINDING MONOOXYGENASE"/>
    <property type="match status" value="1"/>
</dbReference>
<comment type="caution">
    <text evidence="4">The sequence shown here is derived from an EMBL/GenBank/DDBJ whole genome shotgun (WGS) entry which is preliminary data.</text>
</comment>
<dbReference type="InterPro" id="IPR036188">
    <property type="entry name" value="FAD/NAD-bd_sf"/>
</dbReference>
<feature type="domain" description="FAD-binding" evidence="3">
    <location>
        <begin position="22"/>
        <end position="357"/>
    </location>
</feature>
<dbReference type="InterPro" id="IPR002938">
    <property type="entry name" value="FAD-bd"/>
</dbReference>
<dbReference type="Gene3D" id="3.30.70.2450">
    <property type="match status" value="1"/>
</dbReference>
<evidence type="ECO:0000259" key="3">
    <source>
        <dbReference type="Pfam" id="PF01494"/>
    </source>
</evidence>
<sequence>MTASASDFMTVEKEVGPARHKAKVMIIGAGPVGLTLANYLGGYGVETIVIEALAQLIDYPRAIGIDDEALRTMQGIGLADKIEPHTTPFHWMRFLTASGRCFASIEPRTDEFGWSRRNAFIQPQVDRILFEGLSRFDNVQVRFSTSFVKLEQTADRVLAQVEGPDGPYTIEADYMVGADGGRSPVREALGLAFEGETAPNQWMVIDIENDPVGTPNLYLHCDPKRPYVSAALPHGVRRFEFLVMKDEEEAHFSRPEVIRSLLSKVIEKPEEAKLIRQRVYNHNARLANRFRVGRVLLAGDAAHIMPVWQGQGYNSGIRDAANLGWKLAMVAGNRLEPALLDTYQSERRDHAKAMIDLSVMVGKVFNPPYAFLGTVRDLVTQVLNYVPSVKRYLLEMRFKPMPRFTEGVVVPSKAGDVRKSPVGRLFIQPRVRTTSNQIVRMDEVVGPNFSILSWGNNPVQYMEPEQVAMWRSLGAVFVSVKPDVQLGSRPAEGLGFRSDPLDGVVEIGDVQGRLKEWFGNWPESVVFLRPDRVVAATSSPLRVTEVSKALARVLSYTPRPTRTETRNGEASHGSVAAE</sequence>
<evidence type="ECO:0000313" key="4">
    <source>
        <dbReference type="EMBL" id="MES4992450.1"/>
    </source>
</evidence>
<reference evidence="4 5" key="1">
    <citation type="submission" date="2024-06" db="EMBL/GenBank/DDBJ databases">
        <title>Genome sequencing of Agrobacterium spp. from tobacco in Serbia.</title>
        <authorList>
            <person name="Ilicic R.J."/>
            <person name="Studholme D.J."/>
            <person name="Jelusic A."/>
            <person name="Barac G."/>
            <person name="Bagi F."/>
            <person name="Popovic Milovanovic T."/>
        </authorList>
    </citation>
    <scope>NUCLEOTIDE SEQUENCE [LARGE SCALE GENOMIC DNA]</scope>
    <source>
        <strain evidence="4 5">DA1</strain>
    </source>
</reference>
<dbReference type="PRINTS" id="PR00420">
    <property type="entry name" value="RNGMNOXGNASE"/>
</dbReference>
<dbReference type="NCBIfam" id="NF004831">
    <property type="entry name" value="PRK06183.1-5"/>
    <property type="match status" value="1"/>
</dbReference>
<gene>
    <name evidence="4" type="ORF">ABVB70_19125</name>
</gene>
<feature type="region of interest" description="Disordered" evidence="2">
    <location>
        <begin position="557"/>
        <end position="578"/>
    </location>
</feature>